<dbReference type="SUPFAM" id="SSF47473">
    <property type="entry name" value="EF-hand"/>
    <property type="match status" value="2"/>
</dbReference>
<dbReference type="PROSITE" id="PS50222">
    <property type="entry name" value="EF_HAND_2"/>
    <property type="match status" value="1"/>
</dbReference>
<dbReference type="GO" id="GO:0030479">
    <property type="term" value="C:actin cortical patch"/>
    <property type="evidence" value="ECO:0007669"/>
    <property type="project" value="UniProtKB-SubCell"/>
</dbReference>
<dbReference type="PROSITE" id="PS50031">
    <property type="entry name" value="EH"/>
    <property type="match status" value="2"/>
</dbReference>
<evidence type="ECO:0000256" key="4">
    <source>
        <dbReference type="ARBA" id="ARBA00009909"/>
    </source>
</evidence>
<dbReference type="Pfam" id="PF12763">
    <property type="entry name" value="EH"/>
    <property type="match status" value="1"/>
</dbReference>
<feature type="region of interest" description="Disordered" evidence="21">
    <location>
        <begin position="228"/>
        <end position="251"/>
    </location>
</feature>
<comment type="subunit">
    <text evidence="5">Component of the PAN1 actin cytoskeleton-regulatory complex.</text>
</comment>
<evidence type="ECO:0000256" key="17">
    <source>
        <dbReference type="ARBA" id="ARBA00023212"/>
    </source>
</evidence>
<keyword evidence="11" id="KW-0677">Repeat</keyword>
<comment type="subcellular location">
    <subcellularLocation>
        <location evidence="3">Cell membrane</location>
        <topology evidence="3">Peripheral membrane protein</topology>
        <orientation evidence="3">Cytoplasmic side</orientation>
    </subcellularLocation>
    <subcellularLocation>
        <location evidence="2">Cytoplasm</location>
        <location evidence="2">Cytoskeleton</location>
        <location evidence="2">Actin patch</location>
    </subcellularLocation>
    <subcellularLocation>
        <location evidence="1">Endosome membrane</location>
        <topology evidence="1">Peripheral membrane protein</topology>
        <orientation evidence="1">Cytoplasmic side</orientation>
    </subcellularLocation>
</comment>
<dbReference type="GO" id="GO:0005886">
    <property type="term" value="C:plasma membrane"/>
    <property type="evidence" value="ECO:0007669"/>
    <property type="project" value="UniProtKB-SubCell"/>
</dbReference>
<dbReference type="GO" id="GO:0016197">
    <property type="term" value="P:endosomal transport"/>
    <property type="evidence" value="ECO:0007669"/>
    <property type="project" value="TreeGrafter"/>
</dbReference>
<evidence type="ECO:0000256" key="16">
    <source>
        <dbReference type="ARBA" id="ARBA00023203"/>
    </source>
</evidence>
<dbReference type="GO" id="GO:0005509">
    <property type="term" value="F:calcium ion binding"/>
    <property type="evidence" value="ECO:0007669"/>
    <property type="project" value="InterPro"/>
</dbReference>
<keyword evidence="16" id="KW-0009">Actin-binding</keyword>
<evidence type="ECO:0000256" key="21">
    <source>
        <dbReference type="SAM" id="MobiDB-lite"/>
    </source>
</evidence>
<dbReference type="EMBL" id="BSXU01000755">
    <property type="protein sequence ID" value="GMG21674.1"/>
    <property type="molecule type" value="Genomic_DNA"/>
</dbReference>
<feature type="domain" description="EF-hand" evidence="23">
    <location>
        <begin position="40"/>
        <end position="75"/>
    </location>
</feature>
<dbReference type="SMART" id="SM00054">
    <property type="entry name" value="EFh"/>
    <property type="match status" value="1"/>
</dbReference>
<dbReference type="Pfam" id="PF12761">
    <property type="entry name" value="End3"/>
    <property type="match status" value="1"/>
</dbReference>
<evidence type="ECO:0000256" key="20">
    <source>
        <dbReference type="SAM" id="Coils"/>
    </source>
</evidence>
<name>A0A9W6YP99_AMBMO</name>
<evidence type="ECO:0000256" key="6">
    <source>
        <dbReference type="ARBA" id="ARBA00013889"/>
    </source>
</evidence>
<accession>A0A9W6YP99</accession>
<feature type="domain" description="EH" evidence="22">
    <location>
        <begin position="8"/>
        <end position="98"/>
    </location>
</feature>
<keyword evidence="10" id="KW-0254">Endocytosis</keyword>
<dbReference type="CDD" id="cd00052">
    <property type="entry name" value="EH"/>
    <property type="match status" value="1"/>
</dbReference>
<evidence type="ECO:0000256" key="13">
    <source>
        <dbReference type="ARBA" id="ARBA00022837"/>
    </source>
</evidence>
<dbReference type="SMART" id="SM00027">
    <property type="entry name" value="EH"/>
    <property type="match status" value="2"/>
</dbReference>
<keyword evidence="9" id="KW-0963">Cytoplasm</keyword>
<keyword evidence="14 20" id="KW-0175">Coiled coil</keyword>
<evidence type="ECO:0000256" key="8">
    <source>
        <dbReference type="ARBA" id="ARBA00022475"/>
    </source>
</evidence>
<keyword evidence="12" id="KW-0967">Endosome</keyword>
<comment type="caution">
    <text evidence="24">The sequence shown here is derived from an EMBL/GenBank/DDBJ whole genome shotgun (WGS) entry which is preliminary data.</text>
</comment>
<evidence type="ECO:0000256" key="15">
    <source>
        <dbReference type="ARBA" id="ARBA00023136"/>
    </source>
</evidence>
<evidence type="ECO:0000256" key="5">
    <source>
        <dbReference type="ARBA" id="ARBA00011159"/>
    </source>
</evidence>
<dbReference type="GO" id="GO:0006897">
    <property type="term" value="P:endocytosis"/>
    <property type="evidence" value="ECO:0007669"/>
    <property type="project" value="UniProtKB-KW"/>
</dbReference>
<evidence type="ECO:0000256" key="19">
    <source>
        <dbReference type="ARBA" id="ARBA00029684"/>
    </source>
</evidence>
<dbReference type="InterPro" id="IPR025604">
    <property type="entry name" value="End3"/>
</dbReference>
<feature type="coiled-coil region" evidence="20">
    <location>
        <begin position="285"/>
        <end position="312"/>
    </location>
</feature>
<evidence type="ECO:0000256" key="1">
    <source>
        <dbReference type="ARBA" id="ARBA00004125"/>
    </source>
</evidence>
<evidence type="ECO:0000313" key="25">
    <source>
        <dbReference type="Proteomes" id="UP001165063"/>
    </source>
</evidence>
<reference evidence="24" key="1">
    <citation type="submission" date="2023-04" db="EMBL/GenBank/DDBJ databases">
        <title>Ambrosiozyma monospora NBRC 1965.</title>
        <authorList>
            <person name="Ichikawa N."/>
            <person name="Sato H."/>
            <person name="Tonouchi N."/>
        </authorList>
    </citation>
    <scope>NUCLEOTIDE SEQUENCE</scope>
    <source>
        <strain evidence="24">NBRC 1965</strain>
    </source>
</reference>
<dbReference type="PANTHER" id="PTHR11216:SF74">
    <property type="entry name" value="ACTIN CYTOSKELETON-REGULATORY COMPLEX PROTEIN END3"/>
    <property type="match status" value="1"/>
</dbReference>
<dbReference type="Gene3D" id="1.10.238.10">
    <property type="entry name" value="EF-hand"/>
    <property type="match status" value="2"/>
</dbReference>
<evidence type="ECO:0000259" key="23">
    <source>
        <dbReference type="PROSITE" id="PS50222"/>
    </source>
</evidence>
<protein>
    <recommendedName>
        <fullName evidence="7">Actin cytoskeleton-regulatory complex protein END3</fullName>
    </recommendedName>
    <alternativeName>
        <fullName evidence="6">Actin cytoskeleton-regulatory complex protein end3</fullName>
    </alternativeName>
    <alternativeName>
        <fullName evidence="19">Endocytosis protein 3</fullName>
    </alternativeName>
</protein>
<dbReference type="PANTHER" id="PTHR11216">
    <property type="entry name" value="EH DOMAIN"/>
    <property type="match status" value="1"/>
</dbReference>
<evidence type="ECO:0000256" key="14">
    <source>
        <dbReference type="ARBA" id="ARBA00023054"/>
    </source>
</evidence>
<evidence type="ECO:0000256" key="10">
    <source>
        <dbReference type="ARBA" id="ARBA00022583"/>
    </source>
</evidence>
<evidence type="ECO:0000256" key="18">
    <source>
        <dbReference type="ARBA" id="ARBA00025194"/>
    </source>
</evidence>
<proteinExistence type="inferred from homology"/>
<feature type="domain" description="EH" evidence="22">
    <location>
        <begin position="135"/>
        <end position="224"/>
    </location>
</feature>
<keyword evidence="17" id="KW-0206">Cytoskeleton</keyword>
<evidence type="ECO:0000313" key="24">
    <source>
        <dbReference type="EMBL" id="GMG21674.1"/>
    </source>
</evidence>
<keyword evidence="13" id="KW-0106">Calcium</keyword>
<comment type="similarity">
    <text evidence="4">Belongs to the END3 family.</text>
</comment>
<evidence type="ECO:0000256" key="11">
    <source>
        <dbReference type="ARBA" id="ARBA00022737"/>
    </source>
</evidence>
<evidence type="ECO:0000256" key="2">
    <source>
        <dbReference type="ARBA" id="ARBA00004134"/>
    </source>
</evidence>
<keyword evidence="15" id="KW-0472">Membrane</keyword>
<dbReference type="GO" id="GO:0007015">
    <property type="term" value="P:actin filament organization"/>
    <property type="evidence" value="ECO:0007669"/>
    <property type="project" value="InterPro"/>
</dbReference>
<evidence type="ECO:0000256" key="3">
    <source>
        <dbReference type="ARBA" id="ARBA00004413"/>
    </source>
</evidence>
<dbReference type="OrthoDB" id="1716625at2759"/>
<dbReference type="AlphaFoldDB" id="A0A9W6YP99"/>
<dbReference type="GO" id="GO:0003779">
    <property type="term" value="F:actin binding"/>
    <property type="evidence" value="ECO:0007669"/>
    <property type="project" value="UniProtKB-KW"/>
</dbReference>
<organism evidence="24 25">
    <name type="scientific">Ambrosiozyma monospora</name>
    <name type="common">Yeast</name>
    <name type="synonym">Endomycopsis monosporus</name>
    <dbReference type="NCBI Taxonomy" id="43982"/>
    <lineage>
        <taxon>Eukaryota</taxon>
        <taxon>Fungi</taxon>
        <taxon>Dikarya</taxon>
        <taxon>Ascomycota</taxon>
        <taxon>Saccharomycotina</taxon>
        <taxon>Pichiomycetes</taxon>
        <taxon>Pichiales</taxon>
        <taxon>Pichiaceae</taxon>
        <taxon>Ambrosiozyma</taxon>
    </lineage>
</organism>
<keyword evidence="25" id="KW-1185">Reference proteome</keyword>
<dbReference type="InterPro" id="IPR002048">
    <property type="entry name" value="EF_hand_dom"/>
</dbReference>
<dbReference type="PROSITE" id="PS00018">
    <property type="entry name" value="EF_HAND_1"/>
    <property type="match status" value="1"/>
</dbReference>
<evidence type="ECO:0000259" key="22">
    <source>
        <dbReference type="PROSITE" id="PS50031"/>
    </source>
</evidence>
<sequence>MPKLEEGEIKKYWQIFQGLKPTDNKLSGDKMSPVLKNSHLTETQLTQIWDMADIDMDGSLDFEEFCIAMRLVFDLVNGNITSVPSTLPGWLIPGSKQHLIQAKNAIESNTTGFSDSSDDDYQLSSDFDWYLSPTDKTTYESIYSSSCDRYGRIKFDSLSDLYKTLEKVPETDISSAWNLVNPKQFVTIDKDQCLVFLHILNQRSNGKRVPRSVPASLRATFSKEAPDYNVDSHQGDIKTNGADSRESNTKKSFGEGYLNKLGTSKSNLVKSGTDFSATKGTEWEEVQLKRELQDLEDLIKKAEYEKSNKGNDDRLGLVKYEFEQLLKYKESQAQELSKHKNADFASILGNVEMIESQISQLELFLQKKNKDLEVLNSQLEALK</sequence>
<dbReference type="InterPro" id="IPR011992">
    <property type="entry name" value="EF-hand-dom_pair"/>
</dbReference>
<evidence type="ECO:0000256" key="12">
    <source>
        <dbReference type="ARBA" id="ARBA00022753"/>
    </source>
</evidence>
<gene>
    <name evidence="24" type="ORF">Amon01_000217500</name>
</gene>
<evidence type="ECO:0000256" key="7">
    <source>
        <dbReference type="ARBA" id="ARBA00017312"/>
    </source>
</evidence>
<comment type="function">
    <text evidence="18">Component of the PAN1 actin cytoskeleton-regulatory complex required for the internalization of endosomes during actin-coupled endocytosis. The complex links the site of endocytosis to the cell membrane-associated actin cytoskeleton. Mediates uptake of external molecules and vacuolar degradation of plasma membrane proteins. Plays a role in the proper organization of the cell membrane-associated actin cytoskeleton and promotes its destabilization.</text>
</comment>
<evidence type="ECO:0000256" key="9">
    <source>
        <dbReference type="ARBA" id="ARBA00022490"/>
    </source>
</evidence>
<dbReference type="GO" id="GO:0010008">
    <property type="term" value="C:endosome membrane"/>
    <property type="evidence" value="ECO:0007669"/>
    <property type="project" value="UniProtKB-SubCell"/>
</dbReference>
<dbReference type="InterPro" id="IPR000261">
    <property type="entry name" value="EH_dom"/>
</dbReference>
<keyword evidence="8" id="KW-1003">Cell membrane</keyword>
<dbReference type="Proteomes" id="UP001165063">
    <property type="component" value="Unassembled WGS sequence"/>
</dbReference>
<dbReference type="InterPro" id="IPR018247">
    <property type="entry name" value="EF_Hand_1_Ca_BS"/>
</dbReference>